<organism evidence="1 2">
    <name type="scientific">Bauhinia variegata</name>
    <name type="common">Purple orchid tree</name>
    <name type="synonym">Phanera variegata</name>
    <dbReference type="NCBI Taxonomy" id="167791"/>
    <lineage>
        <taxon>Eukaryota</taxon>
        <taxon>Viridiplantae</taxon>
        <taxon>Streptophyta</taxon>
        <taxon>Embryophyta</taxon>
        <taxon>Tracheophyta</taxon>
        <taxon>Spermatophyta</taxon>
        <taxon>Magnoliopsida</taxon>
        <taxon>eudicotyledons</taxon>
        <taxon>Gunneridae</taxon>
        <taxon>Pentapetalae</taxon>
        <taxon>rosids</taxon>
        <taxon>fabids</taxon>
        <taxon>Fabales</taxon>
        <taxon>Fabaceae</taxon>
        <taxon>Cercidoideae</taxon>
        <taxon>Cercideae</taxon>
        <taxon>Bauhiniinae</taxon>
        <taxon>Bauhinia</taxon>
    </lineage>
</organism>
<evidence type="ECO:0000313" key="1">
    <source>
        <dbReference type="EMBL" id="KAI4351790.1"/>
    </source>
</evidence>
<keyword evidence="2" id="KW-1185">Reference proteome</keyword>
<comment type="caution">
    <text evidence="1">The sequence shown here is derived from an EMBL/GenBank/DDBJ whole genome shotgun (WGS) entry which is preliminary data.</text>
</comment>
<evidence type="ECO:0000313" key="2">
    <source>
        <dbReference type="Proteomes" id="UP000828941"/>
    </source>
</evidence>
<dbReference type="Proteomes" id="UP000828941">
    <property type="component" value="Chromosome 3"/>
</dbReference>
<sequence>MGRPKKSFTLIGLMMLLLSATFVSAVVECATVSLLFSACSNFLSYGSPDPFPGSPCCDAMKGLNVIAANSSDNTQSLCRCLMGLIATYNPNAIAIATLPGFCGVSLGFTIDPNTDCNT</sequence>
<protein>
    <submittedName>
        <fullName evidence="1">Uncharacterized protein</fullName>
    </submittedName>
</protein>
<gene>
    <name evidence="1" type="ORF">L6164_006107</name>
</gene>
<reference evidence="1 2" key="1">
    <citation type="journal article" date="2022" name="DNA Res.">
        <title>Chromosomal-level genome assembly of the orchid tree Bauhinia variegata (Leguminosae; Cercidoideae) supports the allotetraploid origin hypothesis of Bauhinia.</title>
        <authorList>
            <person name="Zhong Y."/>
            <person name="Chen Y."/>
            <person name="Zheng D."/>
            <person name="Pang J."/>
            <person name="Liu Y."/>
            <person name="Luo S."/>
            <person name="Meng S."/>
            <person name="Qian L."/>
            <person name="Wei D."/>
            <person name="Dai S."/>
            <person name="Zhou R."/>
        </authorList>
    </citation>
    <scope>NUCLEOTIDE SEQUENCE [LARGE SCALE GENOMIC DNA]</scope>
    <source>
        <strain evidence="1">BV-YZ2020</strain>
    </source>
</reference>
<name>A0ACB9PSP6_BAUVA</name>
<proteinExistence type="predicted"/>
<accession>A0ACB9PSP6</accession>
<dbReference type="EMBL" id="CM039428">
    <property type="protein sequence ID" value="KAI4351790.1"/>
    <property type="molecule type" value="Genomic_DNA"/>
</dbReference>